<organism evidence="1 2">
    <name type="scientific">Leucogyrophana mollusca</name>
    <dbReference type="NCBI Taxonomy" id="85980"/>
    <lineage>
        <taxon>Eukaryota</taxon>
        <taxon>Fungi</taxon>
        <taxon>Dikarya</taxon>
        <taxon>Basidiomycota</taxon>
        <taxon>Agaricomycotina</taxon>
        <taxon>Agaricomycetes</taxon>
        <taxon>Agaricomycetidae</taxon>
        <taxon>Boletales</taxon>
        <taxon>Boletales incertae sedis</taxon>
        <taxon>Leucogyrophana</taxon>
    </lineage>
</organism>
<comment type="caution">
    <text evidence="1">The sequence shown here is derived from an EMBL/GenBank/DDBJ whole genome shotgun (WGS) entry which is preliminary data.</text>
</comment>
<accession>A0ACB8B2E8</accession>
<keyword evidence="2" id="KW-1185">Reference proteome</keyword>
<name>A0ACB8B2E8_9AGAM</name>
<gene>
    <name evidence="1" type="ORF">BV22DRAFT_853718</name>
</gene>
<evidence type="ECO:0000313" key="2">
    <source>
        <dbReference type="Proteomes" id="UP000790709"/>
    </source>
</evidence>
<proteinExistence type="predicted"/>
<dbReference type="Proteomes" id="UP000790709">
    <property type="component" value="Unassembled WGS sequence"/>
</dbReference>
<sequence>MLSSWRSSGELLFFHSTLYKVTAGFYVDPRTHGFLKGHYQQRLIVRNFVPPHADSRSWRGRSSESHTKHPWSAGCQLAGSVGQDCKPADDAPGRVPYQAFPGRMRSHNQISLLSTSSI</sequence>
<evidence type="ECO:0000313" key="1">
    <source>
        <dbReference type="EMBL" id="KAH7919584.1"/>
    </source>
</evidence>
<dbReference type="EMBL" id="MU266647">
    <property type="protein sequence ID" value="KAH7919584.1"/>
    <property type="molecule type" value="Genomic_DNA"/>
</dbReference>
<protein>
    <submittedName>
        <fullName evidence="1">Uncharacterized protein</fullName>
    </submittedName>
</protein>
<reference evidence="1" key="1">
    <citation type="journal article" date="2021" name="New Phytol.">
        <title>Evolutionary innovations through gain and loss of genes in the ectomycorrhizal Boletales.</title>
        <authorList>
            <person name="Wu G."/>
            <person name="Miyauchi S."/>
            <person name="Morin E."/>
            <person name="Kuo A."/>
            <person name="Drula E."/>
            <person name="Varga T."/>
            <person name="Kohler A."/>
            <person name="Feng B."/>
            <person name="Cao Y."/>
            <person name="Lipzen A."/>
            <person name="Daum C."/>
            <person name="Hundley H."/>
            <person name="Pangilinan J."/>
            <person name="Johnson J."/>
            <person name="Barry K."/>
            <person name="LaButti K."/>
            <person name="Ng V."/>
            <person name="Ahrendt S."/>
            <person name="Min B."/>
            <person name="Choi I.G."/>
            <person name="Park H."/>
            <person name="Plett J.M."/>
            <person name="Magnuson J."/>
            <person name="Spatafora J.W."/>
            <person name="Nagy L.G."/>
            <person name="Henrissat B."/>
            <person name="Grigoriev I.V."/>
            <person name="Yang Z.L."/>
            <person name="Xu J."/>
            <person name="Martin F.M."/>
        </authorList>
    </citation>
    <scope>NUCLEOTIDE SEQUENCE</scope>
    <source>
        <strain evidence="1">KUC20120723A-06</strain>
    </source>
</reference>